<dbReference type="Pfam" id="PF00144">
    <property type="entry name" value="Beta-lactamase"/>
    <property type="match status" value="1"/>
</dbReference>
<organism evidence="5 6">
    <name type="scientific">Glycomyces terrestris</name>
    <dbReference type="NCBI Taxonomy" id="2493553"/>
    <lineage>
        <taxon>Bacteria</taxon>
        <taxon>Bacillati</taxon>
        <taxon>Actinomycetota</taxon>
        <taxon>Actinomycetes</taxon>
        <taxon>Glycomycetales</taxon>
        <taxon>Glycomycetaceae</taxon>
        <taxon>Glycomyces</taxon>
    </lineage>
</organism>
<evidence type="ECO:0000313" key="6">
    <source>
        <dbReference type="Proteomes" id="UP000277256"/>
    </source>
</evidence>
<dbReference type="AlphaFoldDB" id="A0A426UTF1"/>
<keyword evidence="3" id="KW-0732">Signal</keyword>
<feature type="domain" description="Beta-lactamase-related" evidence="4">
    <location>
        <begin position="86"/>
        <end position="425"/>
    </location>
</feature>
<dbReference type="Gene3D" id="3.40.710.10">
    <property type="entry name" value="DD-peptidase/beta-lactamase superfamily"/>
    <property type="match status" value="1"/>
</dbReference>
<proteinExistence type="predicted"/>
<accession>A0A426UTF1</accession>
<dbReference type="PANTHER" id="PTHR43283:SF11">
    <property type="entry name" value="BETA-LACTAMASE-RELATED DOMAIN-CONTAINING PROTEIN"/>
    <property type="match status" value="1"/>
</dbReference>
<dbReference type="EMBL" id="RSEB01000006">
    <property type="protein sequence ID" value="RRR96902.1"/>
    <property type="molecule type" value="Genomic_DNA"/>
</dbReference>
<feature type="signal peptide" evidence="3">
    <location>
        <begin position="1"/>
        <end position="26"/>
    </location>
</feature>
<dbReference type="GO" id="GO:0016787">
    <property type="term" value="F:hydrolase activity"/>
    <property type="evidence" value="ECO:0007669"/>
    <property type="project" value="UniProtKB-KW"/>
</dbReference>
<evidence type="ECO:0000256" key="1">
    <source>
        <dbReference type="ARBA" id="ARBA00022801"/>
    </source>
</evidence>
<keyword evidence="6" id="KW-1185">Reference proteome</keyword>
<dbReference type="OrthoDB" id="9809635at2"/>
<dbReference type="InterPro" id="IPR001466">
    <property type="entry name" value="Beta-lactam-related"/>
</dbReference>
<feature type="region of interest" description="Disordered" evidence="2">
    <location>
        <begin position="29"/>
        <end position="48"/>
    </location>
</feature>
<evidence type="ECO:0000259" key="4">
    <source>
        <dbReference type="Pfam" id="PF00144"/>
    </source>
</evidence>
<gene>
    <name evidence="5" type="ORF">EIW28_20930</name>
</gene>
<feature type="chain" id="PRO_5019065468" evidence="3">
    <location>
        <begin position="27"/>
        <end position="668"/>
    </location>
</feature>
<dbReference type="SUPFAM" id="SSF56601">
    <property type="entry name" value="beta-lactamase/transpeptidase-like"/>
    <property type="match status" value="1"/>
</dbReference>
<evidence type="ECO:0000256" key="3">
    <source>
        <dbReference type="SAM" id="SignalP"/>
    </source>
</evidence>
<keyword evidence="1 5" id="KW-0378">Hydrolase</keyword>
<comment type="caution">
    <text evidence="5">The sequence shown here is derived from an EMBL/GenBank/DDBJ whole genome shotgun (WGS) entry which is preliminary data.</text>
</comment>
<reference evidence="5 6" key="1">
    <citation type="submission" date="2018-12" db="EMBL/GenBank/DDBJ databases">
        <title>Glycomyces sp. YIM 121974 draft genome.</title>
        <authorList>
            <person name="Li Q."/>
        </authorList>
    </citation>
    <scope>NUCLEOTIDE SEQUENCE [LARGE SCALE GENOMIC DNA]</scope>
    <source>
        <strain evidence="5 6">YIM 121974</strain>
    </source>
</reference>
<evidence type="ECO:0000256" key="2">
    <source>
        <dbReference type="SAM" id="MobiDB-lite"/>
    </source>
</evidence>
<dbReference type="InterPro" id="IPR012338">
    <property type="entry name" value="Beta-lactam/transpept-like"/>
</dbReference>
<dbReference type="PANTHER" id="PTHR43283">
    <property type="entry name" value="BETA-LACTAMASE-RELATED"/>
    <property type="match status" value="1"/>
</dbReference>
<sequence length="668" mass="72041">MQRRTMLGGAAGALWSAFALASAANAEERPSMPELTGPPSAGPYDVTFPEHPRELRYGSCSEARLTAAHVDLITPRLKSYMEGSAPSFPGFTVLAARRGVVVKHEAGGHRLRYSGWDDATETAVELPESERLPAETGTVYDLASISKLFTATVTGRLIDDHVVDLKLPVAEYLPEFDSVDPAKSPITLEQLLSHTSGMISFINLYDKPDDAARMAAIYAQPLRRVPGSGYEYSDLNLIVLGKVLERVTGQRLDELVAAYVCEPLGLKDTGYNPADRSRTAATEYQPWTGRGTVHGEVHDENAWAFGGVAGHAGVFATAWDLAVFGQMILNGGRYGDAEVLSEATARLVFTDMNAGMGESAARGIGWQLGQRWYMDAMSSPVTVGHTGYTGTSIVLDPLAGTLLVLLTNRVHPTRNRGTASAYRRAASRPLGRAVPVRPERGRDAWYAGQVDASTATLTAALPRPTDRATVGFALWYDTEATDLAVLETSPDGTVWTPVPLDLRTEDHCWRTEGAFSGYSGRQWIRASAALPDGTALLRWRYTSDPVYQGRGVYVDDAEVREGRAVLWEDGDGVEAVGWERVRDLRDRARGVAVGEPVHDLVALRVDDLVLGVGVVPGDHLARAQLVGRGAAPELGHERLDLAVVEDHRVGLVAEEARAPVGVGGGDRV</sequence>
<evidence type="ECO:0000313" key="5">
    <source>
        <dbReference type="EMBL" id="RRR96902.1"/>
    </source>
</evidence>
<dbReference type="InterPro" id="IPR050789">
    <property type="entry name" value="Diverse_Enzym_Activities"/>
</dbReference>
<name>A0A426UTF1_9ACTN</name>
<dbReference type="Proteomes" id="UP000277256">
    <property type="component" value="Unassembled WGS sequence"/>
</dbReference>
<protein>
    <submittedName>
        <fullName evidence="5">Class A beta-lactamase-related serine hydrolase</fullName>
    </submittedName>
</protein>